<feature type="compositionally biased region" description="Low complexity" evidence="1">
    <location>
        <begin position="169"/>
        <end position="183"/>
    </location>
</feature>
<evidence type="ECO:0000313" key="3">
    <source>
        <dbReference type="EMBL" id="KAI5964527.1"/>
    </source>
</evidence>
<feature type="region of interest" description="Disordered" evidence="1">
    <location>
        <begin position="194"/>
        <end position="241"/>
    </location>
</feature>
<gene>
    <name evidence="3" type="ORF">KGF57_001019</name>
</gene>
<dbReference type="Proteomes" id="UP001204833">
    <property type="component" value="Unassembled WGS sequence"/>
</dbReference>
<feature type="compositionally biased region" description="Polar residues" evidence="1">
    <location>
        <begin position="254"/>
        <end position="273"/>
    </location>
</feature>
<proteinExistence type="predicted"/>
<feature type="compositionally biased region" description="Basic and acidic residues" evidence="1">
    <location>
        <begin position="566"/>
        <end position="576"/>
    </location>
</feature>
<feature type="compositionally biased region" description="Polar residues" evidence="1">
    <location>
        <begin position="687"/>
        <end position="704"/>
    </location>
</feature>
<evidence type="ECO:0000313" key="4">
    <source>
        <dbReference type="Proteomes" id="UP001204833"/>
    </source>
</evidence>
<feature type="region of interest" description="Disordered" evidence="1">
    <location>
        <begin position="254"/>
        <end position="304"/>
    </location>
</feature>
<feature type="compositionally biased region" description="Low complexity" evidence="1">
    <location>
        <begin position="277"/>
        <end position="299"/>
    </location>
</feature>
<feature type="compositionally biased region" description="Polar residues" evidence="1">
    <location>
        <begin position="51"/>
        <end position="63"/>
    </location>
</feature>
<sequence length="1042" mass="115471">MDKKVPVNQDPGGFLQVSHPHRQQQGNTNQQTPPSGTNVPLNHESDMVSFRTPTQCNGNTYIRQDNVVPHPSSNNLPATGAPPYVNTPQLHTWYPQTQRSNWSHQSPSHGPFDANDACGSIPIPRQSQHNQSSSSPIINVHIHKYYVENAQSPSNLQPMTGAQFNNYTQSSFKSQSSSIAQHSTPQRHLNHMQNSFRRNSNPSSGNIREPRLFVSSETSTPCHNRTDLPPGESDGEGEGYQARFNANNVNSVQIRESTSSTPQPNSIPVSNRIEQLPSSPLPTNMNNPSSPTNTSSATPIAASKLSTKKRKFKMSMADVESTIGDWSGKPKPITLKSAVVQGQGQNALENRLDTASTKTNSRVTESKADQTHSRLTAAASEPGLTRMNPDADNPPSLHSTSHTTPAVQPALNTRIHDSQTTKSTTENRRPTQTNKDTLQVTNSQPFSQISSKQKPTSSLPQHSTAQNRQTVVIELSDDESDTKPAKLLPPPVAPKSSIIIIDSDDEDENEPVKPASNQSPKIDTAANTSLISSPIQVRPRPDLKDTSDPIVDSSFSFSKAGFKPVEEVPELPKADPKSSAIDVSREASDVDIDVPEMPDFISWSSSDGEENKLDIALTSTKATTISGTRRPTLKVANSSQRPKDGATNVIQKSACKSNSSASLGQATQNNLASRSKSVPDSRFSGPVTESSLHSIKRSNTSQDGDVSVSKKARRSKTDSLLEELPKIDNFEYSYKELQEANRVNRKKEELHAEMEIYISSKPYSVLKEFTEDFKSNVATFESEVPVVYWKRNVKAEYIKEKDYFIPVAAKKVVQQTFVIYYLAQDFMDKLISNKLGDDVRTATEQMWAISNHDYHVILMVEGYDQLIKKIKAYIQRQFRSQVLNGEEQARKKKDDELFSKFPEPTEIAKLFNKAQLDLKINIYPVRSRQEGVMWLNSFTYTIGSSLYDKYERNQKLANLGVVRSGSDTKATFLQSIQHFPRMTHSKAQILESSYGSMHSIYSKFRTSGTLGKDSLGRNVVPPTVDSTMLNFFTSDDPDKAIT</sequence>
<feature type="compositionally biased region" description="Polar residues" evidence="1">
    <location>
        <begin position="396"/>
        <end position="406"/>
    </location>
</feature>
<evidence type="ECO:0000256" key="1">
    <source>
        <dbReference type="SAM" id="MobiDB-lite"/>
    </source>
</evidence>
<name>A0AAD5BI42_9ASCO</name>
<accession>A0AAD5BI42</accession>
<dbReference type="Pfam" id="PF02732">
    <property type="entry name" value="ERCC4"/>
    <property type="match status" value="1"/>
</dbReference>
<feature type="region of interest" description="Disordered" evidence="1">
    <location>
        <begin position="345"/>
        <end position="549"/>
    </location>
</feature>
<feature type="compositionally biased region" description="Polar residues" evidence="1">
    <location>
        <begin position="626"/>
        <end position="640"/>
    </location>
</feature>
<feature type="compositionally biased region" description="Basic and acidic residues" evidence="1">
    <location>
        <begin position="414"/>
        <end position="429"/>
    </location>
</feature>
<dbReference type="Gene3D" id="3.40.50.10130">
    <property type="match status" value="1"/>
</dbReference>
<reference evidence="3 4" key="1">
    <citation type="journal article" date="2022" name="DNA Res.">
        <title>Genome analysis of five recently described species of the CUG-Ser clade uncovers Candida theae as a new hybrid lineage with pathogenic potential in the Candida parapsilosis species complex.</title>
        <authorList>
            <person name="Mixao V."/>
            <person name="Del Olmo V."/>
            <person name="Hegedusova E."/>
            <person name="Saus E."/>
            <person name="Pryszcz L."/>
            <person name="Cillingova A."/>
            <person name="Nosek J."/>
            <person name="Gabaldon T."/>
        </authorList>
    </citation>
    <scope>NUCLEOTIDE SEQUENCE [LARGE SCALE GENOMIC DNA]</scope>
    <source>
        <strain evidence="3 4">CBS 12239</strain>
    </source>
</reference>
<dbReference type="AlphaFoldDB" id="A0AAD5BI42"/>
<dbReference type="EMBL" id="JAIHNG010000047">
    <property type="protein sequence ID" value="KAI5964527.1"/>
    <property type="molecule type" value="Genomic_DNA"/>
</dbReference>
<dbReference type="GeneID" id="76149078"/>
<dbReference type="InterPro" id="IPR006166">
    <property type="entry name" value="ERCC4_domain"/>
</dbReference>
<evidence type="ECO:0000259" key="2">
    <source>
        <dbReference type="Pfam" id="PF02732"/>
    </source>
</evidence>
<feature type="compositionally biased region" description="Low complexity" evidence="1">
    <location>
        <begin position="23"/>
        <end position="34"/>
    </location>
</feature>
<feature type="region of interest" description="Disordered" evidence="1">
    <location>
        <begin position="1"/>
        <end position="64"/>
    </location>
</feature>
<comment type="caution">
    <text evidence="3">The sequence shown here is derived from an EMBL/GenBank/DDBJ whole genome shotgun (WGS) entry which is preliminary data.</text>
</comment>
<feature type="compositionally biased region" description="Polar residues" evidence="1">
    <location>
        <begin position="430"/>
        <end position="470"/>
    </location>
</feature>
<keyword evidence="4" id="KW-1185">Reference proteome</keyword>
<feature type="domain" description="ERCC4" evidence="2">
    <location>
        <begin position="770"/>
        <end position="938"/>
    </location>
</feature>
<feature type="compositionally biased region" description="Polar residues" evidence="1">
    <location>
        <begin position="345"/>
        <end position="363"/>
    </location>
</feature>
<dbReference type="RefSeq" id="XP_051610534.1">
    <property type="nucleotide sequence ID" value="XM_051750182.1"/>
</dbReference>
<feature type="compositionally biased region" description="Polar residues" evidence="1">
    <location>
        <begin position="194"/>
        <end position="206"/>
    </location>
</feature>
<feature type="region of interest" description="Disordered" evidence="1">
    <location>
        <begin position="626"/>
        <end position="715"/>
    </location>
</feature>
<feature type="compositionally biased region" description="Polar residues" evidence="1">
    <location>
        <begin position="515"/>
        <end position="535"/>
    </location>
</feature>
<organism evidence="3 4">
    <name type="scientific">Candida theae</name>
    <dbReference type="NCBI Taxonomy" id="1198502"/>
    <lineage>
        <taxon>Eukaryota</taxon>
        <taxon>Fungi</taxon>
        <taxon>Dikarya</taxon>
        <taxon>Ascomycota</taxon>
        <taxon>Saccharomycotina</taxon>
        <taxon>Pichiomycetes</taxon>
        <taxon>Debaryomycetaceae</taxon>
        <taxon>Candida/Lodderomyces clade</taxon>
        <taxon>Candida</taxon>
    </lineage>
</organism>
<feature type="compositionally biased region" description="Polar residues" evidence="1">
    <location>
        <begin position="648"/>
        <end position="678"/>
    </location>
</feature>
<feature type="region of interest" description="Disordered" evidence="1">
    <location>
        <begin position="169"/>
        <end position="188"/>
    </location>
</feature>
<feature type="region of interest" description="Disordered" evidence="1">
    <location>
        <begin position="566"/>
        <end position="609"/>
    </location>
</feature>
<protein>
    <submittedName>
        <fullName evidence="3">EME1</fullName>
    </submittedName>
</protein>